<accession>A0ABV9E4C0</accession>
<dbReference type="EMBL" id="JBHSFQ010000029">
    <property type="protein sequence ID" value="MFC4564878.1"/>
    <property type="molecule type" value="Genomic_DNA"/>
</dbReference>
<sequence length="412" mass="41722">MRHDQTSAAPAAAIAALLLAGCAAGPGDAPAGEADDVPHGYVEGAEETAEPQSRLVLADGSTGAVHVLDLITEEVTEIGRADGAAGISGDGRFAYVTAADRETVHVFDSGAWTVDHGDHAHYYRAEIRDVGTVAGPLAGDAVSDTAVTSLPSGGAVRLLDRERLEDGAVEEAGSIEVASGATAAAAVPFGGHVLVPAEGHGGTVGVYDRAGARTGGIDESCPDPAGHGVTRRGAVFGCADGALVVAEEDGAFTGEKIPYPGDVPAGERARTFTQRPGSATLAAPAGDDGVWVLDVTAGSWTRVDTGPVVAANAVGEGAPLLALTPDGVLRAYDTESGEETAHRELLDGPLEAPAGDTGSGAAPPAIRIDTARAYVNDASADRVHEIDYNDDLRVAREFPLDFSPALMVETGR</sequence>
<dbReference type="SUPFAM" id="SSF50974">
    <property type="entry name" value="Nitrous oxide reductase, N-terminal domain"/>
    <property type="match status" value="1"/>
</dbReference>
<name>A0ABV9E4C0_9ACTN</name>
<proteinExistence type="predicted"/>
<evidence type="ECO:0000313" key="1">
    <source>
        <dbReference type="EMBL" id="MFC4564878.1"/>
    </source>
</evidence>
<dbReference type="RefSeq" id="WP_378578400.1">
    <property type="nucleotide sequence ID" value="NZ_JBHSFQ010000029.1"/>
</dbReference>
<dbReference type="Proteomes" id="UP001595923">
    <property type="component" value="Unassembled WGS sequence"/>
</dbReference>
<dbReference type="PROSITE" id="PS51257">
    <property type="entry name" value="PROKAR_LIPOPROTEIN"/>
    <property type="match status" value="1"/>
</dbReference>
<keyword evidence="2" id="KW-1185">Reference proteome</keyword>
<dbReference type="InterPro" id="IPR015943">
    <property type="entry name" value="WD40/YVTN_repeat-like_dom_sf"/>
</dbReference>
<gene>
    <name evidence="1" type="ORF">ACFO4E_23720</name>
</gene>
<evidence type="ECO:0008006" key="3">
    <source>
        <dbReference type="Google" id="ProtNLM"/>
    </source>
</evidence>
<dbReference type="Gene3D" id="2.130.10.10">
    <property type="entry name" value="YVTN repeat-like/Quinoprotein amine dehydrogenase"/>
    <property type="match status" value="1"/>
</dbReference>
<comment type="caution">
    <text evidence="1">The sequence shown here is derived from an EMBL/GenBank/DDBJ whole genome shotgun (WGS) entry which is preliminary data.</text>
</comment>
<reference evidence="2" key="1">
    <citation type="journal article" date="2019" name="Int. J. Syst. Evol. Microbiol.">
        <title>The Global Catalogue of Microorganisms (GCM) 10K type strain sequencing project: providing services to taxonomists for standard genome sequencing and annotation.</title>
        <authorList>
            <consortium name="The Broad Institute Genomics Platform"/>
            <consortium name="The Broad Institute Genome Sequencing Center for Infectious Disease"/>
            <person name="Wu L."/>
            <person name="Ma J."/>
        </authorList>
    </citation>
    <scope>NUCLEOTIDE SEQUENCE [LARGE SCALE GENOMIC DNA]</scope>
    <source>
        <strain evidence="2">XZYJ18</strain>
    </source>
</reference>
<organism evidence="1 2">
    <name type="scientific">Nocardiopsis mangrovi</name>
    <dbReference type="NCBI Taxonomy" id="1179818"/>
    <lineage>
        <taxon>Bacteria</taxon>
        <taxon>Bacillati</taxon>
        <taxon>Actinomycetota</taxon>
        <taxon>Actinomycetes</taxon>
        <taxon>Streptosporangiales</taxon>
        <taxon>Nocardiopsidaceae</taxon>
        <taxon>Nocardiopsis</taxon>
    </lineage>
</organism>
<protein>
    <recommendedName>
        <fullName evidence="3">ABC transporter</fullName>
    </recommendedName>
</protein>
<evidence type="ECO:0000313" key="2">
    <source>
        <dbReference type="Proteomes" id="UP001595923"/>
    </source>
</evidence>
<dbReference type="InterPro" id="IPR011045">
    <property type="entry name" value="N2O_reductase_N"/>
</dbReference>